<evidence type="ECO:0000313" key="3">
    <source>
        <dbReference type="EMBL" id="DAF60747.1"/>
    </source>
</evidence>
<dbReference type="PROSITE" id="PS50943">
    <property type="entry name" value="HTH_CROC1"/>
    <property type="match status" value="1"/>
</dbReference>
<proteinExistence type="predicted"/>
<dbReference type="InterPro" id="IPR050807">
    <property type="entry name" value="TransReg_Diox_bact_type"/>
</dbReference>
<organism evidence="3">
    <name type="scientific">Siphoviridae sp. ctNZc11</name>
    <dbReference type="NCBI Taxonomy" id="2827858"/>
    <lineage>
        <taxon>Viruses</taxon>
        <taxon>Duplodnaviria</taxon>
        <taxon>Heunggongvirae</taxon>
        <taxon>Uroviricota</taxon>
        <taxon>Caudoviricetes</taxon>
    </lineage>
</organism>
<dbReference type="CDD" id="cd00093">
    <property type="entry name" value="HTH_XRE"/>
    <property type="match status" value="1"/>
</dbReference>
<dbReference type="InterPro" id="IPR010982">
    <property type="entry name" value="Lambda_DNA-bd_dom_sf"/>
</dbReference>
<accession>A0A8S5TCI4</accession>
<dbReference type="PANTHER" id="PTHR46797">
    <property type="entry name" value="HTH-TYPE TRANSCRIPTIONAL REGULATOR"/>
    <property type="match status" value="1"/>
</dbReference>
<dbReference type="GO" id="GO:0003677">
    <property type="term" value="F:DNA binding"/>
    <property type="evidence" value="ECO:0007669"/>
    <property type="project" value="UniProtKB-KW"/>
</dbReference>
<dbReference type="Gene3D" id="1.10.260.40">
    <property type="entry name" value="lambda repressor-like DNA-binding domains"/>
    <property type="match status" value="1"/>
</dbReference>
<dbReference type="Pfam" id="PF01381">
    <property type="entry name" value="HTH_3"/>
    <property type="match status" value="1"/>
</dbReference>
<sequence length="67" mass="8019">MFMKLKIREVRKKRNLTQIELAKLTGISKSSISRYEREDLWPDMLEMEWIALAMDVKITDLFDSEVK</sequence>
<protein>
    <submittedName>
        <fullName evidence="3">Helix-turn-helix domain protein</fullName>
    </submittedName>
</protein>
<evidence type="ECO:0000259" key="2">
    <source>
        <dbReference type="PROSITE" id="PS50943"/>
    </source>
</evidence>
<keyword evidence="1" id="KW-0238">DNA-binding</keyword>
<dbReference type="InterPro" id="IPR001387">
    <property type="entry name" value="Cro/C1-type_HTH"/>
</dbReference>
<evidence type="ECO:0000256" key="1">
    <source>
        <dbReference type="ARBA" id="ARBA00023125"/>
    </source>
</evidence>
<dbReference type="EMBL" id="BK032797">
    <property type="protein sequence ID" value="DAF60747.1"/>
    <property type="molecule type" value="Genomic_DNA"/>
</dbReference>
<dbReference type="GO" id="GO:0003700">
    <property type="term" value="F:DNA-binding transcription factor activity"/>
    <property type="evidence" value="ECO:0007669"/>
    <property type="project" value="TreeGrafter"/>
</dbReference>
<feature type="domain" description="HTH cro/C1-type" evidence="2">
    <location>
        <begin position="7"/>
        <end position="61"/>
    </location>
</feature>
<dbReference type="SMART" id="SM00530">
    <property type="entry name" value="HTH_XRE"/>
    <property type="match status" value="1"/>
</dbReference>
<name>A0A8S5TCI4_9CAUD</name>
<dbReference type="SUPFAM" id="SSF47413">
    <property type="entry name" value="lambda repressor-like DNA-binding domains"/>
    <property type="match status" value="1"/>
</dbReference>
<dbReference type="PANTHER" id="PTHR46797:SF1">
    <property type="entry name" value="METHYLPHOSPHONATE SYNTHASE"/>
    <property type="match status" value="1"/>
</dbReference>
<reference evidence="3" key="1">
    <citation type="journal article" date="2021" name="Proc. Natl. Acad. Sci. U.S.A.">
        <title>A Catalog of Tens of Thousands of Viruses from Human Metagenomes Reveals Hidden Associations with Chronic Diseases.</title>
        <authorList>
            <person name="Tisza M.J."/>
            <person name="Buck C.B."/>
        </authorList>
    </citation>
    <scope>NUCLEOTIDE SEQUENCE</scope>
    <source>
        <strain evidence="3">CtNZc11</strain>
    </source>
</reference>